<dbReference type="Proteomes" id="UP001212498">
    <property type="component" value="Unassembled WGS sequence"/>
</dbReference>
<evidence type="ECO:0000256" key="1">
    <source>
        <dbReference type="SAM" id="SignalP"/>
    </source>
</evidence>
<name>A0ABT4SZQ2_9ACTN</name>
<sequence length="275" mass="29945">MRRFVLAVVTATLAALITAPAPAAARTAAPDPVRALQKQLKSERGVKLNELVKLGFEKATTRNRTKGGVQLAPSGPVAAYASAETATGETGTTEVLGFERHLYLGGEDLAKLLPRGKQWVGAEAVKEARPLLPILAATQQPINVFDPAVLKATLKGERPQRVSGGYLYEGVVTYKELYEAAKSYYGAHFDGVPKTEFGKRTIDYRLWTDGAGLIKRLRTSENQSFSAIVDTRYTDWGHLLVITPPAEDEVFPFEDLEDLEIPEPGLLKDGLLGLR</sequence>
<organism evidence="2 3">
    <name type="scientific">Nonomuraea ferruginea</name>
    <dbReference type="NCBI Taxonomy" id="46174"/>
    <lineage>
        <taxon>Bacteria</taxon>
        <taxon>Bacillati</taxon>
        <taxon>Actinomycetota</taxon>
        <taxon>Actinomycetes</taxon>
        <taxon>Streptosporangiales</taxon>
        <taxon>Streptosporangiaceae</taxon>
        <taxon>Nonomuraea</taxon>
    </lineage>
</organism>
<comment type="caution">
    <text evidence="2">The sequence shown here is derived from an EMBL/GenBank/DDBJ whole genome shotgun (WGS) entry which is preliminary data.</text>
</comment>
<feature type="signal peptide" evidence="1">
    <location>
        <begin position="1"/>
        <end position="23"/>
    </location>
</feature>
<evidence type="ECO:0000313" key="3">
    <source>
        <dbReference type="Proteomes" id="UP001212498"/>
    </source>
</evidence>
<dbReference type="EMBL" id="JAPNUD010000049">
    <property type="protein sequence ID" value="MDA0642752.1"/>
    <property type="molecule type" value="Genomic_DNA"/>
</dbReference>
<accession>A0ABT4SZQ2</accession>
<protein>
    <recommendedName>
        <fullName evidence="4">Outer membrane lipoprotein-sorting protein</fullName>
    </recommendedName>
</protein>
<dbReference type="RefSeq" id="WP_271277204.1">
    <property type="nucleotide sequence ID" value="NZ_BAABFD010000038.1"/>
</dbReference>
<proteinExistence type="predicted"/>
<feature type="chain" id="PRO_5045369120" description="Outer membrane lipoprotein-sorting protein" evidence="1">
    <location>
        <begin position="24"/>
        <end position="275"/>
    </location>
</feature>
<keyword evidence="1" id="KW-0732">Signal</keyword>
<keyword evidence="3" id="KW-1185">Reference proteome</keyword>
<gene>
    <name evidence="2" type="ORF">OUY24_19160</name>
</gene>
<evidence type="ECO:0000313" key="2">
    <source>
        <dbReference type="EMBL" id="MDA0642752.1"/>
    </source>
</evidence>
<evidence type="ECO:0008006" key="4">
    <source>
        <dbReference type="Google" id="ProtNLM"/>
    </source>
</evidence>
<reference evidence="2 3" key="1">
    <citation type="submission" date="2022-11" db="EMBL/GenBank/DDBJ databases">
        <title>Nonomuraea corallina sp. nov., a new species of the genus Nonomuraea isolated from sea side sediment in Thai sea.</title>
        <authorList>
            <person name="Ngamcharungchit C."/>
            <person name="Matsumoto A."/>
            <person name="Suriyachadkun C."/>
            <person name="Panbangred W."/>
            <person name="Inahashi Y."/>
            <person name="Intra B."/>
        </authorList>
    </citation>
    <scope>NUCLEOTIDE SEQUENCE [LARGE SCALE GENOMIC DNA]</scope>
    <source>
        <strain evidence="2 3">DSM 43553</strain>
    </source>
</reference>